<evidence type="ECO:0000256" key="2">
    <source>
        <dbReference type="SAM" id="Phobius"/>
    </source>
</evidence>
<dbReference type="EMBL" id="JACHJL010000006">
    <property type="protein sequence ID" value="MBB5935768.1"/>
    <property type="molecule type" value="Genomic_DNA"/>
</dbReference>
<keyword evidence="4" id="KW-1185">Reference proteome</keyword>
<sequence length="223" mass="24089">MIVAMIVIAEVGFWVLLAGGLCLRYPLRRPRAGAIVLMCEPLLELVLLIVTVIDLRNGATASTKHGLAAVYIGFSVAYGRYLVTWADGHFAHRFAGGPRPSKPPKYGMARAAHEWKMWGRTALAAAIAAGLLQVAIWYVDDADRTAALRNWQSPMAVVTGIWLVVALSYTVWPKENPSGQGNCPTGSKSRTPGAMSLIGRGEGVVRTERPARVGERPPDADRS</sequence>
<feature type="region of interest" description="Disordered" evidence="1">
    <location>
        <begin position="176"/>
        <end position="223"/>
    </location>
</feature>
<feature type="transmembrane region" description="Helical" evidence="2">
    <location>
        <begin position="6"/>
        <end position="27"/>
    </location>
</feature>
<feature type="transmembrane region" description="Helical" evidence="2">
    <location>
        <begin position="34"/>
        <end position="53"/>
    </location>
</feature>
<keyword evidence="2" id="KW-0812">Transmembrane</keyword>
<gene>
    <name evidence="3" type="ORF">FHS42_002837</name>
</gene>
<keyword evidence="2" id="KW-1133">Transmembrane helix</keyword>
<evidence type="ECO:0000256" key="1">
    <source>
        <dbReference type="SAM" id="MobiDB-lite"/>
    </source>
</evidence>
<dbReference type="AlphaFoldDB" id="A0A7W9Q8U7"/>
<feature type="transmembrane region" description="Helical" evidence="2">
    <location>
        <begin position="118"/>
        <end position="139"/>
    </location>
</feature>
<feature type="transmembrane region" description="Helical" evidence="2">
    <location>
        <begin position="151"/>
        <end position="172"/>
    </location>
</feature>
<dbReference type="RefSeq" id="WP_312866858.1">
    <property type="nucleotide sequence ID" value="NZ_JACHJL010000006.1"/>
</dbReference>
<organism evidence="3 4">
    <name type="scientific">Streptomyces zagrosensis</name>
    <dbReference type="NCBI Taxonomy" id="1042984"/>
    <lineage>
        <taxon>Bacteria</taxon>
        <taxon>Bacillati</taxon>
        <taxon>Actinomycetota</taxon>
        <taxon>Actinomycetes</taxon>
        <taxon>Kitasatosporales</taxon>
        <taxon>Streptomycetaceae</taxon>
        <taxon>Streptomyces</taxon>
    </lineage>
</organism>
<name>A0A7W9Q8U7_9ACTN</name>
<keyword evidence="2" id="KW-0472">Membrane</keyword>
<feature type="transmembrane region" description="Helical" evidence="2">
    <location>
        <begin position="65"/>
        <end position="83"/>
    </location>
</feature>
<feature type="compositionally biased region" description="Basic and acidic residues" evidence="1">
    <location>
        <begin position="203"/>
        <end position="223"/>
    </location>
</feature>
<reference evidence="3 4" key="1">
    <citation type="submission" date="2020-08" db="EMBL/GenBank/DDBJ databases">
        <title>Genomic Encyclopedia of Type Strains, Phase III (KMG-III): the genomes of soil and plant-associated and newly described type strains.</title>
        <authorList>
            <person name="Whitman W."/>
        </authorList>
    </citation>
    <scope>NUCLEOTIDE SEQUENCE [LARGE SCALE GENOMIC DNA]</scope>
    <source>
        <strain evidence="3 4">CECT 8305</strain>
    </source>
</reference>
<evidence type="ECO:0000313" key="3">
    <source>
        <dbReference type="EMBL" id="MBB5935768.1"/>
    </source>
</evidence>
<protein>
    <submittedName>
        <fullName evidence="3">Uncharacterized protein</fullName>
    </submittedName>
</protein>
<comment type="caution">
    <text evidence="3">The sequence shown here is derived from an EMBL/GenBank/DDBJ whole genome shotgun (WGS) entry which is preliminary data.</text>
</comment>
<feature type="compositionally biased region" description="Polar residues" evidence="1">
    <location>
        <begin position="177"/>
        <end position="190"/>
    </location>
</feature>
<proteinExistence type="predicted"/>
<dbReference type="Proteomes" id="UP000588098">
    <property type="component" value="Unassembled WGS sequence"/>
</dbReference>
<evidence type="ECO:0000313" key="4">
    <source>
        <dbReference type="Proteomes" id="UP000588098"/>
    </source>
</evidence>
<accession>A0A7W9Q8U7</accession>